<dbReference type="EMBL" id="CP022295">
    <property type="protein sequence ID" value="QSR28319.1"/>
    <property type="molecule type" value="Genomic_DNA"/>
</dbReference>
<sequence length="215" mass="22187">MSITQSGRSAARLSPLALAFLVVALLLGTTGGAVAGALITGAQIKDGTVTGVDIKNGSLTATDINDEPRVYGASLGYGSSGWIDDFTANSFTPIVSKSFTVPRAGYVFVTANLYVEADASLGSDGYLPFAIRVDGNTVTSHTVLDTSSTNFSEHGSTSIVLPVTAGTHTVSLVARDDASGTFIRERSVNVVWSPTGSKSGSAFTPRTGHPRIANR</sequence>
<dbReference type="AlphaFoldDB" id="A0A7Y9ZH18"/>
<reference evidence="3 5" key="1">
    <citation type="submission" date="2017-06" db="EMBL/GenBank/DDBJ databases">
        <title>Complete Genome Sequence of the Soil Carbazole-Degrading Bacterium Nocardioides aromaticivorans IC177.</title>
        <authorList>
            <person name="Vejarano F."/>
            <person name="Suzuki-Minakuchi C."/>
            <person name="Ohtsubo Y."/>
            <person name="Tsuda M."/>
            <person name="Okada K."/>
            <person name="Nojiri H."/>
        </authorList>
    </citation>
    <scope>NUCLEOTIDE SEQUENCE [LARGE SCALE GENOMIC DNA]</scope>
    <source>
        <strain evidence="3 5">IC177</strain>
    </source>
</reference>
<dbReference type="Proteomes" id="UP000562045">
    <property type="component" value="Unassembled WGS sequence"/>
</dbReference>
<organism evidence="2 4">
    <name type="scientific">Nocardioides aromaticivorans</name>
    <dbReference type="NCBI Taxonomy" id="200618"/>
    <lineage>
        <taxon>Bacteria</taxon>
        <taxon>Bacillati</taxon>
        <taxon>Actinomycetota</taxon>
        <taxon>Actinomycetes</taxon>
        <taxon>Propionibacteriales</taxon>
        <taxon>Nocardioidaceae</taxon>
        <taxon>Nocardioides</taxon>
    </lineage>
</organism>
<accession>A0A7Y9ZH18</accession>
<dbReference type="Proteomes" id="UP000662818">
    <property type="component" value="Chromosome"/>
</dbReference>
<evidence type="ECO:0000256" key="1">
    <source>
        <dbReference type="SAM" id="MobiDB-lite"/>
    </source>
</evidence>
<evidence type="ECO:0000313" key="2">
    <source>
        <dbReference type="EMBL" id="NYI44373.1"/>
    </source>
</evidence>
<dbReference type="EMBL" id="JACBZM010000001">
    <property type="protein sequence ID" value="NYI44373.1"/>
    <property type="molecule type" value="Genomic_DNA"/>
</dbReference>
<dbReference type="RefSeq" id="WP_036549019.1">
    <property type="nucleotide sequence ID" value="NZ_CP022295.1"/>
</dbReference>
<feature type="region of interest" description="Disordered" evidence="1">
    <location>
        <begin position="194"/>
        <end position="215"/>
    </location>
</feature>
<reference evidence="2 4" key="2">
    <citation type="submission" date="2020-07" db="EMBL/GenBank/DDBJ databases">
        <title>Sequencing the genomes of 1000 actinobacteria strains.</title>
        <authorList>
            <person name="Klenk H.-P."/>
        </authorList>
    </citation>
    <scope>NUCLEOTIDE SEQUENCE [LARGE SCALE GENOMIC DNA]</scope>
    <source>
        <strain evidence="2 4">DSM 15131</strain>
    </source>
</reference>
<evidence type="ECO:0000313" key="3">
    <source>
        <dbReference type="EMBL" id="QSR28319.1"/>
    </source>
</evidence>
<proteinExistence type="predicted"/>
<protein>
    <submittedName>
        <fullName evidence="2">Uncharacterized protein</fullName>
    </submittedName>
</protein>
<evidence type="ECO:0000313" key="5">
    <source>
        <dbReference type="Proteomes" id="UP000662818"/>
    </source>
</evidence>
<evidence type="ECO:0000313" key="4">
    <source>
        <dbReference type="Proteomes" id="UP000562045"/>
    </source>
</evidence>
<dbReference type="Gene3D" id="2.60.120.260">
    <property type="entry name" value="Galactose-binding domain-like"/>
    <property type="match status" value="1"/>
</dbReference>
<feature type="compositionally biased region" description="Polar residues" evidence="1">
    <location>
        <begin position="194"/>
        <end position="204"/>
    </location>
</feature>
<gene>
    <name evidence="2" type="ORF">BJ993_001453</name>
    <name evidence="3" type="ORF">CFH99_22100</name>
</gene>
<name>A0A7Y9ZH18_9ACTN</name>
<keyword evidence="5" id="KW-1185">Reference proteome</keyword>